<dbReference type="PANTHER" id="PTHR43048:SF3">
    <property type="entry name" value="METHYLMALONYL-COA EPIMERASE, MITOCHONDRIAL"/>
    <property type="match status" value="1"/>
</dbReference>
<dbReference type="InterPro" id="IPR029068">
    <property type="entry name" value="Glyas_Bleomycin-R_OHBP_Dase"/>
</dbReference>
<dbReference type="PROSITE" id="PS51819">
    <property type="entry name" value="VOC"/>
    <property type="match status" value="1"/>
</dbReference>
<feature type="region of interest" description="Disordered" evidence="2">
    <location>
        <begin position="148"/>
        <end position="170"/>
    </location>
</feature>
<evidence type="ECO:0000313" key="5">
    <source>
        <dbReference type="Proteomes" id="UP000578449"/>
    </source>
</evidence>
<dbReference type="Pfam" id="PF13669">
    <property type="entry name" value="Glyoxalase_4"/>
    <property type="match status" value="1"/>
</dbReference>
<dbReference type="GO" id="GO:0046872">
    <property type="term" value="F:metal ion binding"/>
    <property type="evidence" value="ECO:0007669"/>
    <property type="project" value="UniProtKB-KW"/>
</dbReference>
<dbReference type="InterPro" id="IPR037523">
    <property type="entry name" value="VOC_core"/>
</dbReference>
<evidence type="ECO:0000313" key="4">
    <source>
        <dbReference type="EMBL" id="MBB5140120.1"/>
    </source>
</evidence>
<dbReference type="Gene3D" id="3.10.180.10">
    <property type="entry name" value="2,3-Dihydroxybiphenyl 1,2-Dioxygenase, domain 1"/>
    <property type="match status" value="1"/>
</dbReference>
<dbReference type="PANTHER" id="PTHR43048">
    <property type="entry name" value="METHYLMALONYL-COA EPIMERASE"/>
    <property type="match status" value="1"/>
</dbReference>
<keyword evidence="4" id="KW-0413">Isomerase</keyword>
<evidence type="ECO:0000259" key="3">
    <source>
        <dbReference type="PROSITE" id="PS51819"/>
    </source>
</evidence>
<gene>
    <name evidence="4" type="ORF">HNP84_009885</name>
</gene>
<dbReference type="RefSeq" id="WP_185056913.1">
    <property type="nucleotide sequence ID" value="NZ_BAABIX010000043.1"/>
</dbReference>
<dbReference type="SUPFAM" id="SSF54593">
    <property type="entry name" value="Glyoxalase/Bleomycin resistance protein/Dihydroxybiphenyl dioxygenase"/>
    <property type="match status" value="1"/>
</dbReference>
<evidence type="ECO:0000256" key="2">
    <source>
        <dbReference type="SAM" id="MobiDB-lite"/>
    </source>
</evidence>
<reference evidence="4 5" key="1">
    <citation type="submission" date="2020-08" db="EMBL/GenBank/DDBJ databases">
        <title>Genomic Encyclopedia of Type Strains, Phase IV (KMG-IV): sequencing the most valuable type-strain genomes for metagenomic binning, comparative biology and taxonomic classification.</title>
        <authorList>
            <person name="Goeker M."/>
        </authorList>
    </citation>
    <scope>NUCLEOTIDE SEQUENCE [LARGE SCALE GENOMIC DNA]</scope>
    <source>
        <strain evidence="4 5">DSM 45615</strain>
    </source>
</reference>
<name>A0A840PQR7_9ACTN</name>
<dbReference type="InterPro" id="IPR051785">
    <property type="entry name" value="MMCE/EMCE_epimerase"/>
</dbReference>
<keyword evidence="5" id="KW-1185">Reference proteome</keyword>
<protein>
    <submittedName>
        <fullName evidence="4">Methylmalonyl-CoA/ethylmalonyl-CoA epimerase</fullName>
        <ecNumber evidence="4">5.1.99.1</ecNumber>
    </submittedName>
</protein>
<dbReference type="GO" id="GO:0004493">
    <property type="term" value="F:methylmalonyl-CoA epimerase activity"/>
    <property type="evidence" value="ECO:0007669"/>
    <property type="project" value="UniProtKB-EC"/>
</dbReference>
<sequence length="170" mass="18525">MESASELEAIGAVFDHTAVAAPRIRDLLPIYRDLLGGTYLGGGDNTRSGYRTLQLEYPGGNKVELMEPLAGSTFFDSFFELTRGRGGVHHLNFHVPDIDAAVAALRARGYRLHGLNLGDPRWREVFLHPKEAHGVLIQLAQRGYPHPDPAPSLEDLLAGHGRRGNGVPSP</sequence>
<keyword evidence="1" id="KW-0479">Metal-binding</keyword>
<accession>A0A840PQR7</accession>
<dbReference type="AlphaFoldDB" id="A0A840PQR7"/>
<dbReference type="Proteomes" id="UP000578449">
    <property type="component" value="Unassembled WGS sequence"/>
</dbReference>
<proteinExistence type="predicted"/>
<dbReference type="EMBL" id="JACHGN010000036">
    <property type="protein sequence ID" value="MBB5140120.1"/>
    <property type="molecule type" value="Genomic_DNA"/>
</dbReference>
<organism evidence="4 5">
    <name type="scientific">Thermocatellispora tengchongensis</name>
    <dbReference type="NCBI Taxonomy" id="1073253"/>
    <lineage>
        <taxon>Bacteria</taxon>
        <taxon>Bacillati</taxon>
        <taxon>Actinomycetota</taxon>
        <taxon>Actinomycetes</taxon>
        <taxon>Streptosporangiales</taxon>
        <taxon>Streptosporangiaceae</taxon>
        <taxon>Thermocatellispora</taxon>
    </lineage>
</organism>
<comment type="caution">
    <text evidence="4">The sequence shown here is derived from an EMBL/GenBank/DDBJ whole genome shotgun (WGS) entry which is preliminary data.</text>
</comment>
<dbReference type="GO" id="GO:0046491">
    <property type="term" value="P:L-methylmalonyl-CoA metabolic process"/>
    <property type="evidence" value="ECO:0007669"/>
    <property type="project" value="TreeGrafter"/>
</dbReference>
<evidence type="ECO:0000256" key="1">
    <source>
        <dbReference type="ARBA" id="ARBA00022723"/>
    </source>
</evidence>
<feature type="domain" description="VOC" evidence="3">
    <location>
        <begin position="13"/>
        <end position="142"/>
    </location>
</feature>
<dbReference type="EC" id="5.1.99.1" evidence="4"/>